<dbReference type="STRING" id="4533.J3M8A6"/>
<name>J3M8A6_ORYBR</name>
<feature type="region of interest" description="Disordered" evidence="1">
    <location>
        <begin position="70"/>
        <end position="96"/>
    </location>
</feature>
<dbReference type="EnsemblPlants" id="OB05G28300.1">
    <property type="protein sequence ID" value="OB05G28300.1"/>
    <property type="gene ID" value="OB05G28300"/>
</dbReference>
<dbReference type="Proteomes" id="UP000006038">
    <property type="component" value="Chromosome 5"/>
</dbReference>
<evidence type="ECO:0000313" key="3">
    <source>
        <dbReference type="Proteomes" id="UP000006038"/>
    </source>
</evidence>
<dbReference type="RefSeq" id="XP_006654561.1">
    <property type="nucleotide sequence ID" value="XM_006654498.1"/>
</dbReference>
<evidence type="ECO:0000313" key="2">
    <source>
        <dbReference type="EnsemblPlants" id="OB05G28300.1"/>
    </source>
</evidence>
<proteinExistence type="predicted"/>
<dbReference type="HOGENOM" id="CLU_150288_2_0_1"/>
<sequence>MGRRMGRRLGDIIALLALAFILLFPVLVSSVPTSRSLHLSSQQQHPSSLNLSADETVAVARGFTGRQAARMDVEVNDYPSPGANRRHNPPRGPGRA</sequence>
<keyword evidence="3" id="KW-1185">Reference proteome</keyword>
<accession>J3M8A6</accession>
<protein>
    <submittedName>
        <fullName evidence="2">Uncharacterized protein</fullName>
    </submittedName>
</protein>
<organism evidence="2">
    <name type="scientific">Oryza brachyantha</name>
    <name type="common">malo sina</name>
    <dbReference type="NCBI Taxonomy" id="4533"/>
    <lineage>
        <taxon>Eukaryota</taxon>
        <taxon>Viridiplantae</taxon>
        <taxon>Streptophyta</taxon>
        <taxon>Embryophyta</taxon>
        <taxon>Tracheophyta</taxon>
        <taxon>Spermatophyta</taxon>
        <taxon>Magnoliopsida</taxon>
        <taxon>Liliopsida</taxon>
        <taxon>Poales</taxon>
        <taxon>Poaceae</taxon>
        <taxon>BOP clade</taxon>
        <taxon>Oryzoideae</taxon>
        <taxon>Oryzeae</taxon>
        <taxon>Oryzinae</taxon>
        <taxon>Oryza</taxon>
    </lineage>
</organism>
<reference evidence="2" key="1">
    <citation type="journal article" date="2013" name="Nat. Commun.">
        <title>Whole-genome sequencing of Oryza brachyantha reveals mechanisms underlying Oryza genome evolution.</title>
        <authorList>
            <person name="Chen J."/>
            <person name="Huang Q."/>
            <person name="Gao D."/>
            <person name="Wang J."/>
            <person name="Lang Y."/>
            <person name="Liu T."/>
            <person name="Li B."/>
            <person name="Bai Z."/>
            <person name="Luis Goicoechea J."/>
            <person name="Liang C."/>
            <person name="Chen C."/>
            <person name="Zhang W."/>
            <person name="Sun S."/>
            <person name="Liao Y."/>
            <person name="Zhang X."/>
            <person name="Yang L."/>
            <person name="Song C."/>
            <person name="Wang M."/>
            <person name="Shi J."/>
            <person name="Liu G."/>
            <person name="Liu J."/>
            <person name="Zhou H."/>
            <person name="Zhou W."/>
            <person name="Yu Q."/>
            <person name="An N."/>
            <person name="Chen Y."/>
            <person name="Cai Q."/>
            <person name="Wang B."/>
            <person name="Liu B."/>
            <person name="Min J."/>
            <person name="Huang Y."/>
            <person name="Wu H."/>
            <person name="Li Z."/>
            <person name="Zhang Y."/>
            <person name="Yin Y."/>
            <person name="Song W."/>
            <person name="Jiang J."/>
            <person name="Jackson S.A."/>
            <person name="Wing R.A."/>
            <person name="Wang J."/>
            <person name="Chen M."/>
        </authorList>
    </citation>
    <scope>NUCLEOTIDE SEQUENCE [LARGE SCALE GENOMIC DNA]</scope>
    <source>
        <strain evidence="2">cv. IRGC 101232</strain>
    </source>
</reference>
<dbReference type="AlphaFoldDB" id="J3M8A6"/>
<dbReference type="PANTHER" id="PTHR33474:SF16">
    <property type="entry name" value="OS01G0264400 PROTEIN"/>
    <property type="match status" value="1"/>
</dbReference>
<dbReference type="Gramene" id="OB05G28300.1">
    <property type="protein sequence ID" value="OB05G28300.1"/>
    <property type="gene ID" value="OB05G28300"/>
</dbReference>
<dbReference type="PANTHER" id="PTHR33474">
    <property type="entry name" value="TRANSMEMBRANE PROTEIN"/>
    <property type="match status" value="1"/>
</dbReference>
<dbReference type="GeneID" id="102705720"/>
<reference evidence="2" key="2">
    <citation type="submission" date="2013-04" db="UniProtKB">
        <authorList>
            <consortium name="EnsemblPlants"/>
        </authorList>
    </citation>
    <scope>IDENTIFICATION</scope>
</reference>
<gene>
    <name evidence="2" type="primary">LOC102705720</name>
</gene>
<evidence type="ECO:0000256" key="1">
    <source>
        <dbReference type="SAM" id="MobiDB-lite"/>
    </source>
</evidence>
<dbReference type="eggNOG" id="KOG0800">
    <property type="taxonomic scope" value="Eukaryota"/>
</dbReference>
<dbReference type="KEGG" id="obr:102705720"/>